<feature type="region of interest" description="Disordered" evidence="1">
    <location>
        <begin position="1"/>
        <end position="65"/>
    </location>
</feature>
<evidence type="ECO:0000256" key="1">
    <source>
        <dbReference type="SAM" id="MobiDB-lite"/>
    </source>
</evidence>
<dbReference type="AlphaFoldDB" id="A0A346Y247"/>
<protein>
    <submittedName>
        <fullName evidence="2">Uncharacterized protein</fullName>
    </submittedName>
</protein>
<accession>A0A346Y247</accession>
<reference evidence="2 3" key="1">
    <citation type="submission" date="2018-09" db="EMBL/GenBank/DDBJ databases">
        <title>Complete genome sequence of Euzebya sp. DY32-46 isolated from seawater of Pacific Ocean.</title>
        <authorList>
            <person name="Xu L."/>
            <person name="Wu Y.-H."/>
            <person name="Xu X.-W."/>
        </authorList>
    </citation>
    <scope>NUCLEOTIDE SEQUENCE [LARGE SCALE GENOMIC DNA]</scope>
    <source>
        <strain evidence="2 3">DY32-46</strain>
    </source>
</reference>
<keyword evidence="3" id="KW-1185">Reference proteome</keyword>
<organism evidence="2 3">
    <name type="scientific">Euzebya pacifica</name>
    <dbReference type="NCBI Taxonomy" id="1608957"/>
    <lineage>
        <taxon>Bacteria</taxon>
        <taxon>Bacillati</taxon>
        <taxon>Actinomycetota</taxon>
        <taxon>Nitriliruptoria</taxon>
        <taxon>Euzebyales</taxon>
    </lineage>
</organism>
<gene>
    <name evidence="2" type="ORF">DVS28_a3872</name>
</gene>
<sequence length="65" mass="7077">MTGPTAAQPAPQRPHRPHGTPHHGTSPPRDTPTTDGIASGFAPDRRAPRRFHRSEPMNARFCAIT</sequence>
<feature type="compositionally biased region" description="Low complexity" evidence="1">
    <location>
        <begin position="1"/>
        <end position="10"/>
    </location>
</feature>
<dbReference type="KEGG" id="euz:DVS28_a3872"/>
<evidence type="ECO:0000313" key="3">
    <source>
        <dbReference type="Proteomes" id="UP000264006"/>
    </source>
</evidence>
<dbReference type="Proteomes" id="UP000264006">
    <property type="component" value="Chromosome"/>
</dbReference>
<evidence type="ECO:0000313" key="2">
    <source>
        <dbReference type="EMBL" id="AXV08544.1"/>
    </source>
</evidence>
<name>A0A346Y247_9ACTN</name>
<dbReference type="EMBL" id="CP031165">
    <property type="protein sequence ID" value="AXV08544.1"/>
    <property type="molecule type" value="Genomic_DNA"/>
</dbReference>
<proteinExistence type="predicted"/>